<accession>A0ACC2D952</accession>
<evidence type="ECO:0000313" key="2">
    <source>
        <dbReference type="Proteomes" id="UP001162992"/>
    </source>
</evidence>
<sequence>MDGQDVRALPAGMVHKEQEQVLEEPNLLKKGPWTSAEDAILVDYVKKHGEGNWNSVQKHSGLSRCGKSCRLRWANHLRPNLKKGAFTNEEERQIIELHAKLGNKWARMASQLPGRTDNEIKNYWNTRIKRRMRAGLPVYPPDLQSLSANSQYFFDVNDGVCFSSGGESDCELASSSTGRIRKFSLPNLHSGGGVITTLPPTARVGDRSLTSSLSSTNHNNTDVTLQSPMRRIKRTRDRQIGPPVLFQEENNLPSISAHRQYHPVINHRFPFVENTEVFSQNFCKFTPFSYSAPYCDLKPDPPSSQPSESADSACTPNSSVTSPLIAYSLYGKLHLDSPNAFYESRHNNLIEALLKDAQMIGGIDQVGSESTDQLVLPNPSTISSQDTCMMKLSPSLNKWNDGFSATPLGRARSVPIDQSSPSHAVNWGHSSNFQSFPASPMRSKIKLEESSTGAELPCAYTDEEIATLLDFARPDASAIPEWYSTLSAYSPDAFQTGPEGDSFDAVFGNDIAVDLDNSGAINCIPNHVWELRSCPWNNMPGAYQMSERPIDCRHPNASVPDQQLNDACVIY</sequence>
<proteinExistence type="predicted"/>
<gene>
    <name evidence="1" type="ORF">O6H91_07G111800</name>
</gene>
<reference evidence="2" key="1">
    <citation type="journal article" date="2024" name="Proc. Natl. Acad. Sci. U.S.A.">
        <title>Extraordinary preservation of gene collinearity over three hundred million years revealed in homosporous lycophytes.</title>
        <authorList>
            <person name="Li C."/>
            <person name="Wickell D."/>
            <person name="Kuo L.Y."/>
            <person name="Chen X."/>
            <person name="Nie B."/>
            <person name="Liao X."/>
            <person name="Peng D."/>
            <person name="Ji J."/>
            <person name="Jenkins J."/>
            <person name="Williams M."/>
            <person name="Shu S."/>
            <person name="Plott C."/>
            <person name="Barry K."/>
            <person name="Rajasekar S."/>
            <person name="Grimwood J."/>
            <person name="Han X."/>
            <person name="Sun S."/>
            <person name="Hou Z."/>
            <person name="He W."/>
            <person name="Dai G."/>
            <person name="Sun C."/>
            <person name="Schmutz J."/>
            <person name="Leebens-Mack J.H."/>
            <person name="Li F.W."/>
            <person name="Wang L."/>
        </authorList>
    </citation>
    <scope>NUCLEOTIDE SEQUENCE [LARGE SCALE GENOMIC DNA]</scope>
    <source>
        <strain evidence="2">cv. PW_Plant_1</strain>
    </source>
</reference>
<evidence type="ECO:0000313" key="1">
    <source>
        <dbReference type="EMBL" id="KAJ7550673.1"/>
    </source>
</evidence>
<protein>
    <submittedName>
        <fullName evidence="1">Uncharacterized protein</fullName>
    </submittedName>
</protein>
<name>A0ACC2D952_DIPCM</name>
<dbReference type="Proteomes" id="UP001162992">
    <property type="component" value="Chromosome 7"/>
</dbReference>
<organism evidence="1 2">
    <name type="scientific">Diphasiastrum complanatum</name>
    <name type="common">Issler's clubmoss</name>
    <name type="synonym">Lycopodium complanatum</name>
    <dbReference type="NCBI Taxonomy" id="34168"/>
    <lineage>
        <taxon>Eukaryota</taxon>
        <taxon>Viridiplantae</taxon>
        <taxon>Streptophyta</taxon>
        <taxon>Embryophyta</taxon>
        <taxon>Tracheophyta</taxon>
        <taxon>Lycopodiopsida</taxon>
        <taxon>Lycopodiales</taxon>
        <taxon>Lycopodiaceae</taxon>
        <taxon>Lycopodioideae</taxon>
        <taxon>Diphasiastrum</taxon>
    </lineage>
</organism>
<comment type="caution">
    <text evidence="1">The sequence shown here is derived from an EMBL/GenBank/DDBJ whole genome shotgun (WGS) entry which is preliminary data.</text>
</comment>
<keyword evidence="2" id="KW-1185">Reference proteome</keyword>
<dbReference type="EMBL" id="CM055098">
    <property type="protein sequence ID" value="KAJ7550673.1"/>
    <property type="molecule type" value="Genomic_DNA"/>
</dbReference>